<reference evidence="9 10" key="1">
    <citation type="submission" date="2020-08" db="EMBL/GenBank/DDBJ databases">
        <title>Genomic Encyclopedia of Type Strains, Phase IV (KMG-IV): sequencing the most valuable type-strain genomes for metagenomic binning, comparative biology and taxonomic classification.</title>
        <authorList>
            <person name="Goeker M."/>
        </authorList>
    </citation>
    <scope>NUCLEOTIDE SEQUENCE [LARGE SCALE GENOMIC DNA]</scope>
    <source>
        <strain evidence="9 10">DSM 44197</strain>
    </source>
</reference>
<proteinExistence type="inferred from homology"/>
<evidence type="ECO:0000256" key="7">
    <source>
        <dbReference type="SAM" id="Phobius"/>
    </source>
</evidence>
<accession>A0A7W3LPN5</accession>
<evidence type="ECO:0000256" key="1">
    <source>
        <dbReference type="ARBA" id="ARBA00004651"/>
    </source>
</evidence>
<dbReference type="PANTHER" id="PTHR30572:SF4">
    <property type="entry name" value="ABC TRANSPORTER PERMEASE YTRF"/>
    <property type="match status" value="1"/>
</dbReference>
<keyword evidence="3 7" id="KW-0812">Transmembrane</keyword>
<comment type="similarity">
    <text evidence="6">Belongs to the ABC-4 integral membrane protein family.</text>
</comment>
<evidence type="ECO:0000313" key="9">
    <source>
        <dbReference type="EMBL" id="MBA8951969.1"/>
    </source>
</evidence>
<dbReference type="RefSeq" id="WP_312897944.1">
    <property type="nucleotide sequence ID" value="NZ_BAAALP010000014.1"/>
</dbReference>
<evidence type="ECO:0000259" key="8">
    <source>
        <dbReference type="Pfam" id="PF02687"/>
    </source>
</evidence>
<keyword evidence="4 7" id="KW-1133">Transmembrane helix</keyword>
<dbReference type="Pfam" id="PF02687">
    <property type="entry name" value="FtsX"/>
    <property type="match status" value="2"/>
</dbReference>
<evidence type="ECO:0000256" key="2">
    <source>
        <dbReference type="ARBA" id="ARBA00022475"/>
    </source>
</evidence>
<evidence type="ECO:0000256" key="6">
    <source>
        <dbReference type="ARBA" id="ARBA00038076"/>
    </source>
</evidence>
<feature type="transmembrane region" description="Helical" evidence="7">
    <location>
        <begin position="372"/>
        <end position="397"/>
    </location>
</feature>
<dbReference type="InterPro" id="IPR050250">
    <property type="entry name" value="Macrolide_Exporter_MacB"/>
</dbReference>
<evidence type="ECO:0000313" key="10">
    <source>
        <dbReference type="Proteomes" id="UP000572680"/>
    </source>
</evidence>
<protein>
    <submittedName>
        <fullName evidence="9">Putative ABC transport system permease protein</fullName>
    </submittedName>
</protein>
<feature type="domain" description="ABC3 transporter permease C-terminal" evidence="8">
    <location>
        <begin position="65"/>
        <end position="174"/>
    </location>
</feature>
<dbReference type="PANTHER" id="PTHR30572">
    <property type="entry name" value="MEMBRANE COMPONENT OF TRANSPORTER-RELATED"/>
    <property type="match status" value="1"/>
</dbReference>
<keyword evidence="2" id="KW-1003">Cell membrane</keyword>
<organism evidence="9 10">
    <name type="scientific">Actinomadura namibiensis</name>
    <dbReference type="NCBI Taxonomy" id="182080"/>
    <lineage>
        <taxon>Bacteria</taxon>
        <taxon>Bacillati</taxon>
        <taxon>Actinomycetota</taxon>
        <taxon>Actinomycetes</taxon>
        <taxon>Streptosporangiales</taxon>
        <taxon>Thermomonosporaceae</taxon>
        <taxon>Actinomadura</taxon>
    </lineage>
</organism>
<dbReference type="EMBL" id="JACJIA010000004">
    <property type="protein sequence ID" value="MBA8951969.1"/>
    <property type="molecule type" value="Genomic_DNA"/>
</dbReference>
<evidence type="ECO:0000256" key="4">
    <source>
        <dbReference type="ARBA" id="ARBA00022989"/>
    </source>
</evidence>
<evidence type="ECO:0000256" key="3">
    <source>
        <dbReference type="ARBA" id="ARBA00022692"/>
    </source>
</evidence>
<feature type="transmembrane region" description="Helical" evidence="7">
    <location>
        <begin position="101"/>
        <end position="126"/>
    </location>
</feature>
<dbReference type="InterPro" id="IPR003838">
    <property type="entry name" value="ABC3_permease_C"/>
</dbReference>
<dbReference type="GO" id="GO:0022857">
    <property type="term" value="F:transmembrane transporter activity"/>
    <property type="evidence" value="ECO:0007669"/>
    <property type="project" value="TreeGrafter"/>
</dbReference>
<sequence length="452" mass="45396">MTVFGLAVRTLRHRAGGFAAVFLAMVLGATILMAFASMLDIATGDVPGAARETLVIMATVVGGWGMLLVAFAVVSTLTLAVRQRAAEIALLKSVGATPAQLTRMIVGEAVALAVVSVALAVAPAALAGRGLLALLHDTGQVPADVGYAFGPIALAQGFGITLVASVVAAYITARRTTRARVAESLVSAEVERPRMSKKRIVAGGLFLALGLDLAIVTVTAMRNAGQETMATAGQAAIFASFGLAVLAPGLVRGAARLAGGVLERCGAAGDLALASLRGRTGQAASVVTPIILFTGIGTGTLYVQATENAVVARSGLAPEEGAETIETLNLVVIGMIVAFTALMLVNTLLAATAHRRREFGQLRLAGAAPGQVLGAVALEGAVLMVTGVLAGTVASVFTILPFTAARADALVPDGGPGIYAGTVAVAAALTLVTVVGATRRALRVPAVEAVAV</sequence>
<feature type="transmembrane region" description="Helical" evidence="7">
    <location>
        <begin position="146"/>
        <end position="171"/>
    </location>
</feature>
<feature type="transmembrane region" description="Helical" evidence="7">
    <location>
        <begin position="54"/>
        <end position="80"/>
    </location>
</feature>
<comment type="subcellular location">
    <subcellularLocation>
        <location evidence="1">Cell membrane</location>
        <topology evidence="1">Multi-pass membrane protein</topology>
    </subcellularLocation>
</comment>
<keyword evidence="5 7" id="KW-0472">Membrane</keyword>
<comment type="caution">
    <text evidence="9">The sequence shown here is derived from an EMBL/GenBank/DDBJ whole genome shotgun (WGS) entry which is preliminary data.</text>
</comment>
<feature type="transmembrane region" description="Helical" evidence="7">
    <location>
        <begin position="18"/>
        <end position="42"/>
    </location>
</feature>
<evidence type="ECO:0000256" key="5">
    <source>
        <dbReference type="ARBA" id="ARBA00023136"/>
    </source>
</evidence>
<dbReference type="AlphaFoldDB" id="A0A7W3LPN5"/>
<feature type="domain" description="ABC3 transporter permease C-terminal" evidence="8">
    <location>
        <begin position="331"/>
        <end position="444"/>
    </location>
</feature>
<keyword evidence="10" id="KW-1185">Reference proteome</keyword>
<dbReference type="GO" id="GO:0005886">
    <property type="term" value="C:plasma membrane"/>
    <property type="evidence" value="ECO:0007669"/>
    <property type="project" value="UniProtKB-SubCell"/>
</dbReference>
<feature type="transmembrane region" description="Helical" evidence="7">
    <location>
        <begin position="417"/>
        <end position="437"/>
    </location>
</feature>
<feature type="transmembrane region" description="Helical" evidence="7">
    <location>
        <begin position="232"/>
        <end position="251"/>
    </location>
</feature>
<gene>
    <name evidence="9" type="ORF">HNR61_003609</name>
</gene>
<name>A0A7W3LPN5_ACTNM</name>
<feature type="transmembrane region" description="Helical" evidence="7">
    <location>
        <begin position="283"/>
        <end position="303"/>
    </location>
</feature>
<feature type="transmembrane region" description="Helical" evidence="7">
    <location>
        <begin position="328"/>
        <end position="351"/>
    </location>
</feature>
<dbReference type="Proteomes" id="UP000572680">
    <property type="component" value="Unassembled WGS sequence"/>
</dbReference>
<feature type="transmembrane region" description="Helical" evidence="7">
    <location>
        <begin position="200"/>
        <end position="220"/>
    </location>
</feature>